<dbReference type="PROSITE" id="PS51881">
    <property type="entry name" value="OCT"/>
    <property type="match status" value="1"/>
</dbReference>
<dbReference type="SUPFAM" id="SSF82051">
    <property type="entry name" value="Obg GTP-binding protein N-terminal domain"/>
    <property type="match status" value="1"/>
</dbReference>
<feature type="binding site" evidence="9">
    <location>
        <begin position="311"/>
        <end position="313"/>
    </location>
    <ligand>
        <name>GTP</name>
        <dbReference type="ChEBI" id="CHEBI:37565"/>
    </ligand>
</feature>
<evidence type="ECO:0000313" key="13">
    <source>
        <dbReference type="EMBL" id="WIW71416.1"/>
    </source>
</evidence>
<keyword evidence="14" id="KW-1185">Reference proteome</keyword>
<dbReference type="AlphaFoldDB" id="A0A9Y2ETC8"/>
<comment type="subcellular location">
    <subcellularLocation>
        <location evidence="9">Cytoplasm</location>
    </subcellularLocation>
</comment>
<evidence type="ECO:0000259" key="11">
    <source>
        <dbReference type="PROSITE" id="PS51881"/>
    </source>
</evidence>
<dbReference type="EC" id="3.6.5.-" evidence="9"/>
<evidence type="ECO:0000256" key="2">
    <source>
        <dbReference type="ARBA" id="ARBA00007699"/>
    </source>
</evidence>
<dbReference type="PROSITE" id="PS51710">
    <property type="entry name" value="G_OBG"/>
    <property type="match status" value="1"/>
</dbReference>
<evidence type="ECO:0000313" key="14">
    <source>
        <dbReference type="Proteomes" id="UP001243623"/>
    </source>
</evidence>
<dbReference type="EMBL" id="CP120678">
    <property type="protein sequence ID" value="WIW71416.1"/>
    <property type="molecule type" value="Genomic_DNA"/>
</dbReference>
<dbReference type="Proteomes" id="UP001243623">
    <property type="component" value="Chromosome"/>
</dbReference>
<dbReference type="InterPro" id="IPR036726">
    <property type="entry name" value="GTP1_OBG_dom_sf"/>
</dbReference>
<feature type="domain" description="OCT" evidence="11">
    <location>
        <begin position="345"/>
        <end position="423"/>
    </location>
</feature>
<dbReference type="Pfam" id="PF01018">
    <property type="entry name" value="GTP1_OBG"/>
    <property type="match status" value="1"/>
</dbReference>
<evidence type="ECO:0000259" key="10">
    <source>
        <dbReference type="PROSITE" id="PS51710"/>
    </source>
</evidence>
<dbReference type="InterPro" id="IPR006169">
    <property type="entry name" value="GTP1_OBG_dom"/>
</dbReference>
<dbReference type="PANTHER" id="PTHR11702:SF31">
    <property type="entry name" value="MITOCHONDRIAL RIBOSOME-ASSOCIATED GTPASE 2"/>
    <property type="match status" value="1"/>
</dbReference>
<comment type="function">
    <text evidence="9">An essential GTPase which binds GTP, GDP and possibly (p)ppGpp with moderate affinity, with high nucleotide exchange rates and a fairly low GTP hydrolysis rate. Plays a role in control of the cell cycle, stress response, ribosome biogenesis and in those bacteria that undergo differentiation, in morphogenesis control.</text>
</comment>
<evidence type="ECO:0000256" key="8">
    <source>
        <dbReference type="ARBA" id="ARBA00023134"/>
    </source>
</evidence>
<dbReference type="NCBIfam" id="TIGR02729">
    <property type="entry name" value="Obg_CgtA"/>
    <property type="match status" value="1"/>
</dbReference>
<dbReference type="RefSeq" id="WP_147667729.1">
    <property type="nucleotide sequence ID" value="NZ_CP120678.1"/>
</dbReference>
<dbReference type="Pfam" id="PF09269">
    <property type="entry name" value="DUF1967"/>
    <property type="match status" value="1"/>
</dbReference>
<dbReference type="InterPro" id="IPR015349">
    <property type="entry name" value="OCT_dom"/>
</dbReference>
<keyword evidence="7 9" id="KW-0460">Magnesium</keyword>
<dbReference type="Gene3D" id="2.70.210.12">
    <property type="entry name" value="GTP1/OBG domain"/>
    <property type="match status" value="1"/>
</dbReference>
<keyword evidence="5 9" id="KW-0547">Nucleotide-binding</keyword>
<dbReference type="Pfam" id="PF01926">
    <property type="entry name" value="MMR_HSR1"/>
    <property type="match status" value="1"/>
</dbReference>
<proteinExistence type="inferred from homology"/>
<dbReference type="CDD" id="cd01898">
    <property type="entry name" value="Obg"/>
    <property type="match status" value="1"/>
</dbReference>
<feature type="binding site" evidence="9">
    <location>
        <begin position="190"/>
        <end position="194"/>
    </location>
    <ligand>
        <name>GTP</name>
        <dbReference type="ChEBI" id="CHEBI:37565"/>
    </ligand>
</feature>
<evidence type="ECO:0000256" key="1">
    <source>
        <dbReference type="ARBA" id="ARBA00001946"/>
    </source>
</evidence>
<dbReference type="NCBIfam" id="NF008954">
    <property type="entry name" value="PRK12296.1"/>
    <property type="match status" value="1"/>
</dbReference>
<feature type="domain" description="OBG-type G" evidence="10">
    <location>
        <begin position="159"/>
        <end position="330"/>
    </location>
</feature>
<feature type="binding site" evidence="9">
    <location>
        <begin position="165"/>
        <end position="172"/>
    </location>
    <ligand>
        <name>GTP</name>
        <dbReference type="ChEBI" id="CHEBI:37565"/>
    </ligand>
</feature>
<dbReference type="GO" id="GO:0000287">
    <property type="term" value="F:magnesium ion binding"/>
    <property type="evidence" value="ECO:0007669"/>
    <property type="project" value="InterPro"/>
</dbReference>
<dbReference type="InterPro" id="IPR036346">
    <property type="entry name" value="GTP-bd_prot_GTP1/OBG_C_sf"/>
</dbReference>
<dbReference type="Gene3D" id="3.40.50.300">
    <property type="entry name" value="P-loop containing nucleotide triphosphate hydrolases"/>
    <property type="match status" value="1"/>
</dbReference>
<dbReference type="GO" id="GO:0005737">
    <property type="term" value="C:cytoplasm"/>
    <property type="evidence" value="ECO:0007669"/>
    <property type="project" value="UniProtKB-SubCell"/>
</dbReference>
<dbReference type="InterPro" id="IPR014100">
    <property type="entry name" value="GTP-bd_Obg/CgtA"/>
</dbReference>
<dbReference type="HAMAP" id="MF_01454">
    <property type="entry name" value="GTPase_Obg"/>
    <property type="match status" value="1"/>
</dbReference>
<dbReference type="Gene3D" id="3.30.300.350">
    <property type="entry name" value="GTP-binding protein OBG, C-terminal domain"/>
    <property type="match status" value="1"/>
</dbReference>
<dbReference type="NCBIfam" id="NF008955">
    <property type="entry name" value="PRK12297.1"/>
    <property type="match status" value="1"/>
</dbReference>
<evidence type="ECO:0000256" key="5">
    <source>
        <dbReference type="ARBA" id="ARBA00022741"/>
    </source>
</evidence>
<dbReference type="InterPro" id="IPR031167">
    <property type="entry name" value="G_OBG"/>
</dbReference>
<evidence type="ECO:0000259" key="12">
    <source>
        <dbReference type="PROSITE" id="PS51883"/>
    </source>
</evidence>
<evidence type="ECO:0000256" key="6">
    <source>
        <dbReference type="ARBA" id="ARBA00022801"/>
    </source>
</evidence>
<dbReference type="NCBIfam" id="NF008956">
    <property type="entry name" value="PRK12299.1"/>
    <property type="match status" value="1"/>
</dbReference>
<dbReference type="InterPro" id="IPR027417">
    <property type="entry name" value="P-loop_NTPase"/>
</dbReference>
<feature type="binding site" evidence="9">
    <location>
        <position position="192"/>
    </location>
    <ligand>
        <name>Mg(2+)</name>
        <dbReference type="ChEBI" id="CHEBI:18420"/>
    </ligand>
</feature>
<dbReference type="GO" id="GO:0042254">
    <property type="term" value="P:ribosome biogenesis"/>
    <property type="evidence" value="ECO:0007669"/>
    <property type="project" value="UniProtKB-UniRule"/>
</dbReference>
<feature type="domain" description="Obg" evidence="12">
    <location>
        <begin position="1"/>
        <end position="158"/>
    </location>
</feature>
<evidence type="ECO:0000256" key="3">
    <source>
        <dbReference type="ARBA" id="ARBA00022490"/>
    </source>
</evidence>
<dbReference type="GO" id="GO:0005525">
    <property type="term" value="F:GTP binding"/>
    <property type="evidence" value="ECO:0007669"/>
    <property type="project" value="UniProtKB-UniRule"/>
</dbReference>
<dbReference type="InterPro" id="IPR006074">
    <property type="entry name" value="GTP1-OBG_CS"/>
</dbReference>
<keyword evidence="3 9" id="KW-0963">Cytoplasm</keyword>
<evidence type="ECO:0000256" key="7">
    <source>
        <dbReference type="ARBA" id="ARBA00022842"/>
    </source>
</evidence>
<dbReference type="InterPro" id="IPR045086">
    <property type="entry name" value="OBG_GTPase"/>
</dbReference>
<comment type="similarity">
    <text evidence="2 9">Belongs to the TRAFAC class OBG-HflX-like GTPase superfamily. OBG GTPase family.</text>
</comment>
<dbReference type="KEGG" id="sgbi:P3F81_03635"/>
<dbReference type="PANTHER" id="PTHR11702">
    <property type="entry name" value="DEVELOPMENTALLY REGULATED GTP-BINDING PROTEIN-RELATED"/>
    <property type="match status" value="1"/>
</dbReference>
<reference evidence="13" key="1">
    <citation type="submission" date="2023-03" db="EMBL/GenBank/DDBJ databases">
        <title>Selenobaculum gbiensis gen. nov. sp. nov., a new bacterium isolated from the gut microbiota of IBD patient.</title>
        <authorList>
            <person name="Yeo S."/>
            <person name="Park H."/>
            <person name="Huh C.S."/>
        </authorList>
    </citation>
    <scope>NUCLEOTIDE SEQUENCE</scope>
    <source>
        <strain evidence="13">ICN-92133</strain>
    </source>
</reference>
<dbReference type="GO" id="GO:0003924">
    <property type="term" value="F:GTPase activity"/>
    <property type="evidence" value="ECO:0007669"/>
    <property type="project" value="UniProtKB-UniRule"/>
</dbReference>
<name>A0A9Y2ETC8_9FIRM</name>
<organism evidence="13 14">
    <name type="scientific">Selenobaculum gibii</name>
    <dbReference type="NCBI Taxonomy" id="3054208"/>
    <lineage>
        <taxon>Bacteria</taxon>
        <taxon>Bacillati</taxon>
        <taxon>Bacillota</taxon>
        <taxon>Negativicutes</taxon>
        <taxon>Selenomonadales</taxon>
        <taxon>Selenomonadaceae</taxon>
        <taxon>Selenobaculum</taxon>
    </lineage>
</organism>
<accession>A0A9Y2ETC8</accession>
<dbReference type="PRINTS" id="PR00326">
    <property type="entry name" value="GTP1OBG"/>
</dbReference>
<feature type="binding site" evidence="9">
    <location>
        <begin position="212"/>
        <end position="215"/>
    </location>
    <ligand>
        <name>GTP</name>
        <dbReference type="ChEBI" id="CHEBI:37565"/>
    </ligand>
</feature>
<dbReference type="SUPFAM" id="SSF52540">
    <property type="entry name" value="P-loop containing nucleoside triphosphate hydrolases"/>
    <property type="match status" value="1"/>
</dbReference>
<evidence type="ECO:0000256" key="9">
    <source>
        <dbReference type="HAMAP-Rule" id="MF_01454"/>
    </source>
</evidence>
<dbReference type="PROSITE" id="PS00905">
    <property type="entry name" value="GTP1_OBG"/>
    <property type="match status" value="1"/>
</dbReference>
<dbReference type="FunFam" id="3.40.50.300:FF:000515">
    <property type="entry name" value="GTPase Obg"/>
    <property type="match status" value="1"/>
</dbReference>
<keyword evidence="4 9" id="KW-0479">Metal-binding</keyword>
<sequence length="423" mass="46488">MFIDRARIQIKAGDGGHGMSSFRREKFVPKGGPSGGDGGRGASVVLKVDPNMNTLIDFRYKRKFVGKNGDNGGTKNCYGQNAEPLVVKVPAGTVVKDAETGEVLADLTEIDEEAVLAHGGRGGRGNAKFVNSVNRAPTFAEMGEPGEERVLQLELKLLADVGLVGYPSVGKSSIISMVSAARPEIAAYHFTTLVPVLGVVSLGEGHSFVMADIPGLIEGAHEGVGLGHDFLRHVERTKIILHVIDVSGIEGRDPIEDYHRINKELRLYNERLAKRPQIIAANKMDIPEAKENYEKLKAFANEQGIEIFPVSAATNEGLKPLIERVSQMLDEYVEEPEAIEEVKVYQAKPDDEITISRDEAGDFVVKGKYIEKLVAMTNFENDEALQRFQYIWRVKGIEDMLKAHGVKEGDTVHIGTMEFDYKE</sequence>
<keyword evidence="6 9" id="KW-0378">Hydrolase</keyword>
<comment type="cofactor">
    <cofactor evidence="1 9">
        <name>Mg(2+)</name>
        <dbReference type="ChEBI" id="CHEBI:18420"/>
    </cofactor>
</comment>
<evidence type="ECO:0000256" key="4">
    <source>
        <dbReference type="ARBA" id="ARBA00022723"/>
    </source>
</evidence>
<keyword evidence="8 9" id="KW-0342">GTP-binding</keyword>
<dbReference type="NCBIfam" id="TIGR03595">
    <property type="entry name" value="Obg_CgtA_exten"/>
    <property type="match status" value="1"/>
</dbReference>
<comment type="subunit">
    <text evidence="9">Monomer.</text>
</comment>
<dbReference type="InterPro" id="IPR006073">
    <property type="entry name" value="GTP-bd"/>
</dbReference>
<dbReference type="PIRSF" id="PIRSF002401">
    <property type="entry name" value="GTP_bd_Obg/CgtA"/>
    <property type="match status" value="1"/>
</dbReference>
<gene>
    <name evidence="13" type="primary">obgE</name>
    <name evidence="9" type="synonym">obg</name>
    <name evidence="13" type="ORF">P3F81_03635</name>
</gene>
<dbReference type="PROSITE" id="PS51883">
    <property type="entry name" value="OBG"/>
    <property type="match status" value="1"/>
</dbReference>
<feature type="binding site" evidence="9">
    <location>
        <position position="172"/>
    </location>
    <ligand>
        <name>Mg(2+)</name>
        <dbReference type="ChEBI" id="CHEBI:18420"/>
    </ligand>
</feature>
<protein>
    <recommendedName>
        <fullName evidence="9">GTPase Obg</fullName>
        <ecNumber evidence="9">3.6.5.-</ecNumber>
    </recommendedName>
    <alternativeName>
        <fullName evidence="9">GTP-binding protein Obg</fullName>
    </alternativeName>
</protein>
<feature type="binding site" evidence="9">
    <location>
        <begin position="282"/>
        <end position="285"/>
    </location>
    <ligand>
        <name>GTP</name>
        <dbReference type="ChEBI" id="CHEBI:37565"/>
    </ligand>
</feature>
<dbReference type="FunFam" id="2.70.210.12:FF:000001">
    <property type="entry name" value="GTPase Obg"/>
    <property type="match status" value="1"/>
</dbReference>